<dbReference type="PANTHER" id="PTHR45842:SF12">
    <property type="entry name" value="KEKKON 5, ISOFORM A"/>
    <property type="match status" value="1"/>
</dbReference>
<keyword evidence="4" id="KW-0325">Glycoprotein</keyword>
<evidence type="ECO:0000256" key="1">
    <source>
        <dbReference type="ARBA" id="ARBA00022614"/>
    </source>
</evidence>
<organism evidence="5 6">
    <name type="scientific">Caerostris extrusa</name>
    <name type="common">Bark spider</name>
    <name type="synonym">Caerostris bankana</name>
    <dbReference type="NCBI Taxonomy" id="172846"/>
    <lineage>
        <taxon>Eukaryota</taxon>
        <taxon>Metazoa</taxon>
        <taxon>Ecdysozoa</taxon>
        <taxon>Arthropoda</taxon>
        <taxon>Chelicerata</taxon>
        <taxon>Arachnida</taxon>
        <taxon>Araneae</taxon>
        <taxon>Araneomorphae</taxon>
        <taxon>Entelegynae</taxon>
        <taxon>Araneoidea</taxon>
        <taxon>Araneidae</taxon>
        <taxon>Caerostris</taxon>
    </lineage>
</organism>
<evidence type="ECO:0000313" key="5">
    <source>
        <dbReference type="EMBL" id="GIY56699.1"/>
    </source>
</evidence>
<sequence>MPDIKSLAQLSPDAEDCPKYDESPWCPCYQFEDGVFLECPTTGIKEIRITLSLIDVPIKSLGIYHLDKNITMLPAKVFVNASISHLLMSYTNLESLDEHALLGLEDSLDSLSIVNSKLKDVPQKALSTLKALTSVDFDSNEIQKVEGYAFYGVPLTTVNLQGNQIESLSEYAFGGLENTLQELLLINNRLSRFPLGALRRLRKLKTLKLVKNFIDDILDDGFTRFTDLQTLDMNSNRLKELHDRSFVTMPRLTVLSLQMNQLFSLDDRVFIHFARIRKPRFEP</sequence>
<dbReference type="SUPFAM" id="SSF52058">
    <property type="entry name" value="L domain-like"/>
    <property type="match status" value="1"/>
</dbReference>
<accession>A0AAV4UG50</accession>
<name>A0AAV4UG50_CAEEX</name>
<dbReference type="InterPro" id="IPR001611">
    <property type="entry name" value="Leu-rich_rpt"/>
</dbReference>
<keyword evidence="6" id="KW-1185">Reference proteome</keyword>
<dbReference type="AlphaFoldDB" id="A0AAV4UG50"/>
<evidence type="ECO:0000313" key="6">
    <source>
        <dbReference type="Proteomes" id="UP001054945"/>
    </source>
</evidence>
<keyword evidence="3" id="KW-0677">Repeat</keyword>
<gene>
    <name evidence="5" type="primary">atk_1</name>
    <name evidence="5" type="ORF">CEXT_201971</name>
</gene>
<proteinExistence type="predicted"/>
<dbReference type="InterPro" id="IPR032675">
    <property type="entry name" value="LRR_dom_sf"/>
</dbReference>
<protein>
    <submittedName>
        <fullName evidence="5">Protein artichoke</fullName>
    </submittedName>
</protein>
<keyword evidence="1" id="KW-0433">Leucine-rich repeat</keyword>
<dbReference type="GO" id="GO:0016020">
    <property type="term" value="C:membrane"/>
    <property type="evidence" value="ECO:0007669"/>
    <property type="project" value="UniProtKB-SubCell"/>
</dbReference>
<keyword evidence="2" id="KW-0732">Signal</keyword>
<dbReference type="EMBL" id="BPLR01012798">
    <property type="protein sequence ID" value="GIY56699.1"/>
    <property type="molecule type" value="Genomic_DNA"/>
</dbReference>
<dbReference type="PANTHER" id="PTHR45842">
    <property type="entry name" value="SYNAPTIC ADHESION-LIKE MOLECULE SALM"/>
    <property type="match status" value="1"/>
</dbReference>
<dbReference type="InterPro" id="IPR026906">
    <property type="entry name" value="LRR_5"/>
</dbReference>
<dbReference type="Gene3D" id="3.80.10.10">
    <property type="entry name" value="Ribonuclease Inhibitor"/>
    <property type="match status" value="2"/>
</dbReference>
<dbReference type="InterPro" id="IPR003591">
    <property type="entry name" value="Leu-rich_rpt_typical-subtyp"/>
</dbReference>
<dbReference type="Pfam" id="PF13306">
    <property type="entry name" value="LRR_5"/>
    <property type="match status" value="1"/>
</dbReference>
<dbReference type="Pfam" id="PF13855">
    <property type="entry name" value="LRR_8"/>
    <property type="match status" value="1"/>
</dbReference>
<comment type="caution">
    <text evidence="5">The sequence shown here is derived from an EMBL/GenBank/DDBJ whole genome shotgun (WGS) entry which is preliminary data.</text>
</comment>
<evidence type="ECO:0000256" key="4">
    <source>
        <dbReference type="ARBA" id="ARBA00023180"/>
    </source>
</evidence>
<dbReference type="Proteomes" id="UP001054945">
    <property type="component" value="Unassembled WGS sequence"/>
</dbReference>
<reference evidence="5 6" key="1">
    <citation type="submission" date="2021-06" db="EMBL/GenBank/DDBJ databases">
        <title>Caerostris extrusa draft genome.</title>
        <authorList>
            <person name="Kono N."/>
            <person name="Arakawa K."/>
        </authorList>
    </citation>
    <scope>NUCLEOTIDE SEQUENCE [LARGE SCALE GENOMIC DNA]</scope>
</reference>
<dbReference type="InterPro" id="IPR050467">
    <property type="entry name" value="LRFN"/>
</dbReference>
<dbReference type="SMART" id="SM00369">
    <property type="entry name" value="LRR_TYP"/>
    <property type="match status" value="6"/>
</dbReference>
<evidence type="ECO:0000256" key="3">
    <source>
        <dbReference type="ARBA" id="ARBA00022737"/>
    </source>
</evidence>
<evidence type="ECO:0000256" key="2">
    <source>
        <dbReference type="ARBA" id="ARBA00022729"/>
    </source>
</evidence>